<evidence type="ECO:0000256" key="1">
    <source>
        <dbReference type="SAM" id="MobiDB-lite"/>
    </source>
</evidence>
<dbReference type="SUPFAM" id="SSF82199">
    <property type="entry name" value="SET domain"/>
    <property type="match status" value="1"/>
</dbReference>
<reference evidence="3 4" key="1">
    <citation type="submission" date="2015-11" db="EMBL/GenBank/DDBJ databases">
        <title>Genomic analysis of 38 Legionella species identifies large and diverse effector repertoires.</title>
        <authorList>
            <person name="Burstein D."/>
            <person name="Amaro F."/>
            <person name="Zusman T."/>
            <person name="Lifshitz Z."/>
            <person name="Cohen O."/>
            <person name="Gilbert J.A."/>
            <person name="Pupko T."/>
            <person name="Shuman H.A."/>
            <person name="Segal G."/>
        </authorList>
    </citation>
    <scope>NUCLEOTIDE SEQUENCE [LARGE SCALE GENOMIC DNA]</scope>
    <source>
        <strain evidence="3 4">IMVS3376</strain>
    </source>
</reference>
<dbReference type="SMART" id="SM00317">
    <property type="entry name" value="SET"/>
    <property type="match status" value="1"/>
</dbReference>
<dbReference type="RefSeq" id="WP_058511326.1">
    <property type="nucleotide sequence ID" value="NZ_LNYY01000019.1"/>
</dbReference>
<feature type="region of interest" description="Disordered" evidence="1">
    <location>
        <begin position="522"/>
        <end position="571"/>
    </location>
</feature>
<name>A0A0W0ZK74_9GAMM</name>
<dbReference type="PROSITE" id="PS50280">
    <property type="entry name" value="SET"/>
    <property type="match status" value="1"/>
</dbReference>
<evidence type="ECO:0000259" key="2">
    <source>
        <dbReference type="PROSITE" id="PS50280"/>
    </source>
</evidence>
<protein>
    <submittedName>
        <fullName evidence="3">SET domain protein</fullName>
    </submittedName>
</protein>
<dbReference type="Pfam" id="PF00856">
    <property type="entry name" value="SET"/>
    <property type="match status" value="1"/>
</dbReference>
<feature type="domain" description="SET" evidence="2">
    <location>
        <begin position="49"/>
        <end position="196"/>
    </location>
</feature>
<dbReference type="EMBL" id="LNYY01000019">
    <property type="protein sequence ID" value="KTD69378.1"/>
    <property type="molecule type" value="Genomic_DNA"/>
</dbReference>
<sequence length="571" mass="65523">MPKNVKFLYTSDQEQAMDEMLAEQLLFFPEQAESQLRLGNYLQNNCNRPGFNYLTTNYDAGVIIAAMPNLGSKQLGVYAAKSFEVGDIVGEIKGIDLFGIQSNSRIERAVKQYEGDSTYVWKLNLDEQEQYAVVIDMLQSGSSTRWVNHAERPNLEVQITCKQRKDEFGKVVFDYHAYYIATKRIAFADELTVSYGDDYFSQQRPQILRRPQTLIDVLQSLAKSLEQEFTASDVKTPADIKNFFDLLTQKLNIKKEQKKQMYLDKNLDPKIYDLQQPEDVARFQKNQKMELKRNSAYHLFIAPTERGNGVYRYSLFSGQAIPAEKPICQLVGKQMFDVPTTEKAMELWAAQHDIDTNYLVQSSGGGYLYTKYQASEAYCIESATHRREMNVRFDFATNSYVTTRQIQPGEEILAYYRDYDYGASPTNLTQVVAAFNDAQYYYHATWSGNGMTMEYVIPKTPGYNWDDAEESVFSPYTTEEQTSDWLGQSDFEFDDNTRVLTPGYDDAAFEQEFSPHLDEVRVADDGSSQEKRQSTSWSPTFQFGEVPHSKKRKLSAISDDEENQVSGYLTP</sequence>
<dbReference type="PATRIC" id="fig|947033.5.peg.2691"/>
<keyword evidence="4" id="KW-1185">Reference proteome</keyword>
<accession>A0A0W0ZK74</accession>
<comment type="caution">
    <text evidence="3">The sequence shown here is derived from an EMBL/GenBank/DDBJ whole genome shotgun (WGS) entry which is preliminary data.</text>
</comment>
<dbReference type="AlphaFoldDB" id="A0A0W0ZK74"/>
<dbReference type="Gene3D" id="2.170.270.10">
    <property type="entry name" value="SET domain"/>
    <property type="match status" value="1"/>
</dbReference>
<evidence type="ECO:0000313" key="3">
    <source>
        <dbReference type="EMBL" id="KTD69378.1"/>
    </source>
</evidence>
<proteinExistence type="predicted"/>
<dbReference type="Proteomes" id="UP000054926">
    <property type="component" value="Unassembled WGS sequence"/>
</dbReference>
<organism evidence="3 4">
    <name type="scientific">Legionella steelei</name>
    <dbReference type="NCBI Taxonomy" id="947033"/>
    <lineage>
        <taxon>Bacteria</taxon>
        <taxon>Pseudomonadati</taxon>
        <taxon>Pseudomonadota</taxon>
        <taxon>Gammaproteobacteria</taxon>
        <taxon>Legionellales</taxon>
        <taxon>Legionellaceae</taxon>
        <taxon>Legionella</taxon>
    </lineage>
</organism>
<gene>
    <name evidence="3" type="ORF">Lste_2536</name>
</gene>
<dbReference type="InterPro" id="IPR001214">
    <property type="entry name" value="SET_dom"/>
</dbReference>
<evidence type="ECO:0000313" key="4">
    <source>
        <dbReference type="Proteomes" id="UP000054926"/>
    </source>
</evidence>
<dbReference type="InterPro" id="IPR046341">
    <property type="entry name" value="SET_dom_sf"/>
</dbReference>
<feature type="compositionally biased region" description="Basic and acidic residues" evidence="1">
    <location>
        <begin position="522"/>
        <end position="533"/>
    </location>
</feature>
<dbReference type="STRING" id="947033.Lste_2536"/>